<accession>A0ABT7QV19</accession>
<proteinExistence type="predicted"/>
<keyword evidence="9" id="KW-0739">Sodium transport</keyword>
<organism evidence="12 13">
    <name type="scientific">Sulfurovum zhangzhouensis</name>
    <dbReference type="NCBI Taxonomy" id="3019067"/>
    <lineage>
        <taxon>Bacteria</taxon>
        <taxon>Pseudomonadati</taxon>
        <taxon>Campylobacterota</taxon>
        <taxon>Epsilonproteobacteria</taxon>
        <taxon>Campylobacterales</taxon>
        <taxon>Sulfurovaceae</taxon>
        <taxon>Sulfurovum</taxon>
    </lineage>
</organism>
<evidence type="ECO:0000256" key="10">
    <source>
        <dbReference type="SAM" id="Phobius"/>
    </source>
</evidence>
<feature type="transmembrane region" description="Helical" evidence="10">
    <location>
        <begin position="310"/>
        <end position="333"/>
    </location>
</feature>
<dbReference type="InterPro" id="IPR006153">
    <property type="entry name" value="Cation/H_exchanger_TM"/>
</dbReference>
<dbReference type="EMBL" id="JAQIBD010000001">
    <property type="protein sequence ID" value="MDM5270671.1"/>
    <property type="molecule type" value="Genomic_DNA"/>
</dbReference>
<feature type="domain" description="Cation/H+ exchanger transmembrane" evidence="11">
    <location>
        <begin position="17"/>
        <end position="396"/>
    </location>
</feature>
<evidence type="ECO:0000256" key="9">
    <source>
        <dbReference type="ARBA" id="ARBA00023201"/>
    </source>
</evidence>
<evidence type="ECO:0000313" key="13">
    <source>
        <dbReference type="Proteomes" id="UP001169069"/>
    </source>
</evidence>
<evidence type="ECO:0000259" key="11">
    <source>
        <dbReference type="Pfam" id="PF00999"/>
    </source>
</evidence>
<keyword evidence="5 10" id="KW-1133">Transmembrane helix</keyword>
<feature type="transmembrane region" description="Helical" evidence="10">
    <location>
        <begin position="117"/>
        <end position="137"/>
    </location>
</feature>
<protein>
    <submittedName>
        <fullName evidence="12">Cation:proton antiporter</fullName>
    </submittedName>
</protein>
<gene>
    <name evidence="12" type="ORF">PGH07_00595</name>
</gene>
<dbReference type="Pfam" id="PF00999">
    <property type="entry name" value="Na_H_Exchanger"/>
    <property type="match status" value="1"/>
</dbReference>
<dbReference type="RefSeq" id="WP_289411948.1">
    <property type="nucleotide sequence ID" value="NZ_JAQIBD010000001.1"/>
</dbReference>
<dbReference type="InterPro" id="IPR038770">
    <property type="entry name" value="Na+/solute_symporter_sf"/>
</dbReference>
<evidence type="ECO:0000256" key="3">
    <source>
        <dbReference type="ARBA" id="ARBA00022449"/>
    </source>
</evidence>
<dbReference type="Proteomes" id="UP001169069">
    <property type="component" value="Unassembled WGS sequence"/>
</dbReference>
<feature type="transmembrane region" description="Helical" evidence="10">
    <location>
        <begin position="286"/>
        <end position="304"/>
    </location>
</feature>
<reference evidence="12" key="1">
    <citation type="submission" date="2023-01" db="EMBL/GenBank/DDBJ databases">
        <title>Sulfurovum sp. zt1-1 genome assembly.</title>
        <authorList>
            <person name="Wang J."/>
        </authorList>
    </citation>
    <scope>NUCLEOTIDE SEQUENCE</scope>
    <source>
        <strain evidence="12">Zt1-1</strain>
    </source>
</reference>
<evidence type="ECO:0000256" key="4">
    <source>
        <dbReference type="ARBA" id="ARBA00022692"/>
    </source>
</evidence>
<dbReference type="PANTHER" id="PTHR43562">
    <property type="entry name" value="NAPA-TYPE SODIUM/HYDROGEN ANTIPORTER"/>
    <property type="match status" value="1"/>
</dbReference>
<comment type="subcellular location">
    <subcellularLocation>
        <location evidence="1">Membrane</location>
        <topology evidence="1">Multi-pass membrane protein</topology>
    </subcellularLocation>
</comment>
<evidence type="ECO:0000256" key="2">
    <source>
        <dbReference type="ARBA" id="ARBA00022448"/>
    </source>
</evidence>
<keyword evidence="7" id="KW-0406">Ion transport</keyword>
<feature type="transmembrane region" description="Helical" evidence="10">
    <location>
        <begin position="182"/>
        <end position="208"/>
    </location>
</feature>
<feature type="transmembrane region" description="Helical" evidence="10">
    <location>
        <begin position="372"/>
        <end position="391"/>
    </location>
</feature>
<keyword evidence="4 10" id="KW-0812">Transmembrane</keyword>
<feature type="transmembrane region" description="Helical" evidence="10">
    <location>
        <begin position="149"/>
        <end position="170"/>
    </location>
</feature>
<keyword evidence="13" id="KW-1185">Reference proteome</keyword>
<keyword evidence="6" id="KW-0915">Sodium</keyword>
<feature type="transmembrane region" description="Helical" evidence="10">
    <location>
        <begin position="59"/>
        <end position="78"/>
    </location>
</feature>
<evidence type="ECO:0000256" key="1">
    <source>
        <dbReference type="ARBA" id="ARBA00004141"/>
    </source>
</evidence>
<keyword evidence="2" id="KW-0813">Transport</keyword>
<comment type="caution">
    <text evidence="12">The sequence shown here is derived from an EMBL/GenBank/DDBJ whole genome shotgun (WGS) entry which is preliminary data.</text>
</comment>
<evidence type="ECO:0000256" key="8">
    <source>
        <dbReference type="ARBA" id="ARBA00023136"/>
    </source>
</evidence>
<feature type="transmembrane region" description="Helical" evidence="10">
    <location>
        <begin position="90"/>
        <end position="111"/>
    </location>
</feature>
<evidence type="ECO:0000256" key="7">
    <source>
        <dbReference type="ARBA" id="ARBA00023065"/>
    </source>
</evidence>
<sequence length="402" mass="44614">MIEVHEFFLTLFLILVSARLLGEVFSRFGIPAVLGELSAGVLLGSSFLELIEVNEILKILAEIGIILLLFEVGLNTDFQRLKEAGKQATIVAFFGVISPFITAFLVSYYFFHLSPEVSLFIGGTLTATSIGITLRVLKDLKQENSSMAQVVIGAAVLDDIIGVILLVFIYDYALHQEVSLKHTMSVTAFIITFLVFAPFLAHYFSLLLRKLDKFSRVPGFIPTSIISLIVFFAYLAHLAGAPEILGAFSAGIALSRRFIIPFGASLQKDEDFLEKITHSINPIMHMFTPIFFVTVGLSMNLKIIDFTSSSFWIMSFMLFIVAVLGKYLGAFLVNGYSFYYKSMIGVSMIPRGEVGLIFAEIGRINGIIGNEIYAVLIFVIVLTTIVPPFILKWLCKREYNDG</sequence>
<evidence type="ECO:0000313" key="12">
    <source>
        <dbReference type="EMBL" id="MDM5270671.1"/>
    </source>
</evidence>
<feature type="transmembrane region" description="Helical" evidence="10">
    <location>
        <begin position="220"/>
        <end position="238"/>
    </location>
</feature>
<keyword evidence="8 10" id="KW-0472">Membrane</keyword>
<dbReference type="Gene3D" id="1.20.1530.20">
    <property type="match status" value="1"/>
</dbReference>
<dbReference type="PANTHER" id="PTHR43562:SF3">
    <property type="entry name" value="SODIUM ION_PROTON EXCHANGER (EUROFUNG)"/>
    <property type="match status" value="1"/>
</dbReference>
<evidence type="ECO:0000256" key="5">
    <source>
        <dbReference type="ARBA" id="ARBA00022989"/>
    </source>
</evidence>
<keyword evidence="3" id="KW-0050">Antiport</keyword>
<name>A0ABT7QV19_9BACT</name>
<evidence type="ECO:0000256" key="6">
    <source>
        <dbReference type="ARBA" id="ARBA00023053"/>
    </source>
</evidence>